<protein>
    <recommendedName>
        <fullName evidence="3">(2Fe-2S) ferredoxin domain-containing protein</fullName>
    </recommendedName>
</protein>
<dbReference type="EMBL" id="BONF01000027">
    <property type="protein sequence ID" value="GIF83227.1"/>
    <property type="molecule type" value="Genomic_DNA"/>
</dbReference>
<proteinExistence type="predicted"/>
<comment type="caution">
    <text evidence="1">The sequence shown here is derived from an EMBL/GenBank/DDBJ whole genome shotgun (WGS) entry which is preliminary data.</text>
</comment>
<evidence type="ECO:0000313" key="2">
    <source>
        <dbReference type="Proteomes" id="UP000601223"/>
    </source>
</evidence>
<keyword evidence="2" id="KW-1185">Reference proteome</keyword>
<dbReference type="AlphaFoldDB" id="A0A8J3JMC4"/>
<evidence type="ECO:0000313" key="1">
    <source>
        <dbReference type="EMBL" id="GIF83227.1"/>
    </source>
</evidence>
<reference evidence="1 2" key="1">
    <citation type="submission" date="2021-01" db="EMBL/GenBank/DDBJ databases">
        <title>Whole genome shotgun sequence of Catellatospora bangladeshensis NBRC 107357.</title>
        <authorList>
            <person name="Komaki H."/>
            <person name="Tamura T."/>
        </authorList>
    </citation>
    <scope>NUCLEOTIDE SEQUENCE [LARGE SCALE GENOMIC DNA]</scope>
    <source>
        <strain evidence="1 2">NBRC 107357</strain>
    </source>
</reference>
<accession>A0A8J3JMC4</accession>
<evidence type="ECO:0008006" key="3">
    <source>
        <dbReference type="Google" id="ProtNLM"/>
    </source>
</evidence>
<gene>
    <name evidence="1" type="ORF">Cba03nite_45760</name>
</gene>
<dbReference type="Proteomes" id="UP000601223">
    <property type="component" value="Unassembled WGS sequence"/>
</dbReference>
<organism evidence="1 2">
    <name type="scientific">Catellatospora bangladeshensis</name>
    <dbReference type="NCBI Taxonomy" id="310355"/>
    <lineage>
        <taxon>Bacteria</taxon>
        <taxon>Bacillati</taxon>
        <taxon>Actinomycetota</taxon>
        <taxon>Actinomycetes</taxon>
        <taxon>Micromonosporales</taxon>
        <taxon>Micromonosporaceae</taxon>
        <taxon>Catellatospora</taxon>
    </lineage>
</organism>
<name>A0A8J3JMC4_9ACTN</name>
<sequence length="112" mass="11802">MKAGITVCRDCCCGTDRKHPGTDHDGQLRQLEKAGVRVRIATCLDVCEHSNVMVVHPRPSGRRAGGRPVWLGGVLDETVVEYVAAWAAAGGPGAAELPVALMPYVIEAPGQA</sequence>